<dbReference type="Proteomes" id="UP000525923">
    <property type="component" value="Unassembled WGS sequence"/>
</dbReference>
<organism evidence="2 3">
    <name type="scientific">Planococcus koreensis</name>
    <dbReference type="NCBI Taxonomy" id="112331"/>
    <lineage>
        <taxon>Bacteria</taxon>
        <taxon>Bacillati</taxon>
        <taxon>Bacillota</taxon>
        <taxon>Bacilli</taxon>
        <taxon>Bacillales</taxon>
        <taxon>Caryophanaceae</taxon>
        <taxon>Planococcus</taxon>
    </lineage>
</organism>
<dbReference type="CDD" id="cd05403">
    <property type="entry name" value="NT_KNTase_like"/>
    <property type="match status" value="1"/>
</dbReference>
<keyword evidence="2" id="KW-0808">Transferase</keyword>
<name>A0A7W8FU07_9BACL</name>
<dbReference type="OrthoDB" id="68332at2"/>
<dbReference type="EMBL" id="JACHHE010000005">
    <property type="protein sequence ID" value="MBB5180611.1"/>
    <property type="molecule type" value="Genomic_DNA"/>
</dbReference>
<evidence type="ECO:0000313" key="2">
    <source>
        <dbReference type="EMBL" id="MBB5180611.1"/>
    </source>
</evidence>
<dbReference type="AlphaFoldDB" id="A0A7W8FU07"/>
<dbReference type="SUPFAM" id="SSF81301">
    <property type="entry name" value="Nucleotidyltransferase"/>
    <property type="match status" value="1"/>
</dbReference>
<dbReference type="Pfam" id="PF18765">
    <property type="entry name" value="Polbeta"/>
    <property type="match status" value="1"/>
</dbReference>
<dbReference type="InterPro" id="IPR043519">
    <property type="entry name" value="NT_sf"/>
</dbReference>
<feature type="domain" description="Polymerase beta nucleotidyltransferase" evidence="1">
    <location>
        <begin position="9"/>
        <end position="54"/>
    </location>
</feature>
<accession>A0A7W8FU07</accession>
<sequence length="261" mass="30057">MLPQETAVQKITDSLRKDLRVKAIFLKGSMGRNEYDEHSDIDLYCLVEKEDEKEFLGNRLAHLQAYRPVIFQDDIFIVAPQLIAVFDDFLHIDLFTVTPETFTGKDFFKVLHDPEDRLTAFIDTQGLELKASEYRDHVNDVAWFLFQYKKASSRGNSIWAVKMLANAAEHLARVLLYRYAPERAQLGLKTLQHALPTELFKQMEAVFEVMSPSRHAESAEAMSLLIKNEFPWIKEHLADGAQIETLLQSMLDLYASEEKGM</sequence>
<gene>
    <name evidence="2" type="ORF">HNQ44_002040</name>
</gene>
<comment type="caution">
    <text evidence="2">The sequence shown here is derived from an EMBL/GenBank/DDBJ whole genome shotgun (WGS) entry which is preliminary data.</text>
</comment>
<protein>
    <submittedName>
        <fullName evidence="2">Putative nucleotidyltransferase</fullName>
    </submittedName>
</protein>
<evidence type="ECO:0000313" key="3">
    <source>
        <dbReference type="Proteomes" id="UP000525923"/>
    </source>
</evidence>
<reference evidence="2 3" key="1">
    <citation type="submission" date="2020-08" db="EMBL/GenBank/DDBJ databases">
        <title>Genomic Encyclopedia of Type Strains, Phase IV (KMG-IV): sequencing the most valuable type-strain genomes for metagenomic binning, comparative biology and taxonomic classification.</title>
        <authorList>
            <person name="Goeker M."/>
        </authorList>
    </citation>
    <scope>NUCLEOTIDE SEQUENCE [LARGE SCALE GENOMIC DNA]</scope>
    <source>
        <strain evidence="2 3">DSM 15895</strain>
    </source>
</reference>
<dbReference type="Gene3D" id="3.30.460.10">
    <property type="entry name" value="Beta Polymerase, domain 2"/>
    <property type="match status" value="1"/>
</dbReference>
<proteinExistence type="predicted"/>
<dbReference type="RefSeq" id="WP_135503190.1">
    <property type="nucleotide sequence ID" value="NZ_JACHHE010000005.1"/>
</dbReference>
<evidence type="ECO:0000259" key="1">
    <source>
        <dbReference type="Pfam" id="PF18765"/>
    </source>
</evidence>
<dbReference type="InterPro" id="IPR041633">
    <property type="entry name" value="Polbeta"/>
</dbReference>
<dbReference type="GO" id="GO:0016740">
    <property type="term" value="F:transferase activity"/>
    <property type="evidence" value="ECO:0007669"/>
    <property type="project" value="UniProtKB-KW"/>
</dbReference>
<keyword evidence="3" id="KW-1185">Reference proteome</keyword>